<evidence type="ECO:0000256" key="2">
    <source>
        <dbReference type="PROSITE-ProRule" id="PRU00339"/>
    </source>
</evidence>
<evidence type="ECO:0000256" key="3">
    <source>
        <dbReference type="PROSITE-ProRule" id="PRU01091"/>
    </source>
</evidence>
<dbReference type="SMART" id="SM00862">
    <property type="entry name" value="Trans_reg_C"/>
    <property type="match status" value="1"/>
</dbReference>
<dbReference type="AlphaFoldDB" id="A0A0U3TTD5"/>
<feature type="domain" description="OmpR/PhoB-type" evidence="5">
    <location>
        <begin position="4"/>
        <end position="97"/>
    </location>
</feature>
<accession>A0A0U3TTD5</accession>
<dbReference type="GO" id="GO:0004016">
    <property type="term" value="F:adenylate cyclase activity"/>
    <property type="evidence" value="ECO:0007669"/>
    <property type="project" value="UniProtKB-ARBA"/>
</dbReference>
<dbReference type="InterPro" id="IPR029787">
    <property type="entry name" value="Nucleotide_cyclase"/>
</dbReference>
<dbReference type="Pfam" id="PF00486">
    <property type="entry name" value="Trans_reg_C"/>
    <property type="match status" value="1"/>
</dbReference>
<dbReference type="Gene3D" id="3.40.50.10070">
    <property type="entry name" value="TolB, N-terminal domain"/>
    <property type="match status" value="1"/>
</dbReference>
<evidence type="ECO:0000259" key="4">
    <source>
        <dbReference type="PROSITE" id="PS50125"/>
    </source>
</evidence>
<evidence type="ECO:0000259" key="5">
    <source>
        <dbReference type="PROSITE" id="PS51755"/>
    </source>
</evidence>
<dbReference type="SMART" id="SM00044">
    <property type="entry name" value="CYCc"/>
    <property type="match status" value="1"/>
</dbReference>
<dbReference type="InterPro" id="IPR001867">
    <property type="entry name" value="OmpR/PhoB-type_DNA-bd"/>
</dbReference>
<dbReference type="Gene3D" id="1.25.40.10">
    <property type="entry name" value="Tetratricopeptide repeat domain"/>
    <property type="match status" value="1"/>
</dbReference>
<dbReference type="Pfam" id="PF00211">
    <property type="entry name" value="Guanylate_cyc"/>
    <property type="match status" value="1"/>
</dbReference>
<dbReference type="CDD" id="cd00383">
    <property type="entry name" value="trans_reg_C"/>
    <property type="match status" value="1"/>
</dbReference>
<dbReference type="InterPro" id="IPR001054">
    <property type="entry name" value="A/G_cyclase"/>
</dbReference>
<reference evidence="6" key="1">
    <citation type="submission" date="2015-10" db="EMBL/GenBank/DDBJ databases">
        <title>Biosynthesis of SCL-MCL polyhydroxyalkanoates by metagenomic clones in Pseudomonas putida.</title>
        <authorList>
            <person name="Cheng J."/>
            <person name="Charles T.C."/>
        </authorList>
    </citation>
    <scope>NUCLEOTIDE SEQUENCE</scope>
</reference>
<protein>
    <submittedName>
        <fullName evidence="6">Guanylyl cyclase</fullName>
    </submittedName>
</protein>
<feature type="repeat" description="TPR" evidence="2">
    <location>
        <begin position="555"/>
        <end position="588"/>
    </location>
</feature>
<feature type="repeat" description="TPR" evidence="2">
    <location>
        <begin position="627"/>
        <end position="660"/>
    </location>
</feature>
<dbReference type="PROSITE" id="PS51755">
    <property type="entry name" value="OMPR_PHOB"/>
    <property type="match status" value="1"/>
</dbReference>
<organism evidence="6">
    <name type="scientific">uncultured bacterium 8</name>
    <dbReference type="NCBI Taxonomy" id="1136413"/>
    <lineage>
        <taxon>Bacteria</taxon>
        <taxon>environmental samples</taxon>
    </lineage>
</organism>
<name>A0A0U3TTD5_9BACT</name>
<dbReference type="Pfam" id="PF13181">
    <property type="entry name" value="TPR_8"/>
    <property type="match status" value="3"/>
</dbReference>
<dbReference type="CDD" id="cd07302">
    <property type="entry name" value="CHD"/>
    <property type="match status" value="1"/>
</dbReference>
<dbReference type="GO" id="GO:0006171">
    <property type="term" value="P:cAMP biosynthetic process"/>
    <property type="evidence" value="ECO:0007669"/>
    <property type="project" value="TreeGrafter"/>
</dbReference>
<dbReference type="PROSITE" id="PS50125">
    <property type="entry name" value="GUANYLATE_CYCLASE_2"/>
    <property type="match status" value="1"/>
</dbReference>
<proteinExistence type="predicted"/>
<feature type="DNA-binding region" description="OmpR/PhoB-type" evidence="3">
    <location>
        <begin position="4"/>
        <end position="97"/>
    </location>
</feature>
<evidence type="ECO:0000313" key="6">
    <source>
        <dbReference type="EMBL" id="ALV86381.1"/>
    </source>
</evidence>
<dbReference type="SUPFAM" id="SSF55073">
    <property type="entry name" value="Nucleotide cyclase"/>
    <property type="match status" value="1"/>
</dbReference>
<dbReference type="Gene3D" id="1.10.10.10">
    <property type="entry name" value="Winged helix-like DNA-binding domain superfamily/Winged helix DNA-binding domain"/>
    <property type="match status" value="1"/>
</dbReference>
<dbReference type="Pfam" id="PF14559">
    <property type="entry name" value="TPR_19"/>
    <property type="match status" value="1"/>
</dbReference>
<evidence type="ECO:0000256" key="1">
    <source>
        <dbReference type="ARBA" id="ARBA00023125"/>
    </source>
</evidence>
<dbReference type="GO" id="GO:0003677">
    <property type="term" value="F:DNA binding"/>
    <property type="evidence" value="ECO:0007669"/>
    <property type="project" value="UniProtKB-UniRule"/>
</dbReference>
<dbReference type="EMBL" id="KT944260">
    <property type="protein sequence ID" value="ALV86381.1"/>
    <property type="molecule type" value="Genomic_DNA"/>
</dbReference>
<dbReference type="SUPFAM" id="SSF48452">
    <property type="entry name" value="TPR-like"/>
    <property type="match status" value="1"/>
</dbReference>
<dbReference type="PANTHER" id="PTHR43081:SF19">
    <property type="entry name" value="PH-SENSITIVE ADENYLATE CYCLASE RV1264"/>
    <property type="match status" value="1"/>
</dbReference>
<dbReference type="InterPro" id="IPR016032">
    <property type="entry name" value="Sig_transdc_resp-reg_C-effctor"/>
</dbReference>
<sequence>MAADDPLRFGLVEVRIGQRQLLVDGKLVPIGARAFDVLALLVERRGRVVSKHELMDLVWAGVFVEENNLQVQISALRKRLGMHAIVTIPGRGYQFTLEPDSRPTQSASIEVSPRVRHGNLPDALPDFSLSEATGIRQRLAAILAADATGYSRLMAADERSTMAALDAARAVFRGRIEAHQGRLIDMAGDSVLAVFETAIGAVNSALAVQEALSIADSAVAEDRRMRFRIGVHLGDVIEKTDGTVYGDGVNIAARLEGMAEPGGIAVSEAVHGSLRGKVSANFEDQGEQRLKNILEPVRWYHLRAFDAATEAPTSVVAPAAKRTPAMVSNKPSIAVLPLTNMSGDPKQEYLADGISEDLTTALSRFGWLFVIARNSAFTYKGRAVDVRQVGRELGVQYILEGSVRRAGDRVRISAQLVDAIADGCIWAEQFDRKTADIFELQDDIVGRIAATVAPEITSAQIERARTKRPNTLNAWDHYLRALAAYHRITEEDIKAAIPLLEQAIDLEPEFANAYALLAQCHLKMGQHGWVKPVRQAYETSRRIAEKAVRVGPSSAEAHQALALVLILVGEAERAITVSRRAIELNPNYAEGQMVLGLALVFCGDLEGCLTACHQAQRSNPRDSRASSRLYDAMGHAYFMLGDYETAIEVSKKGLNEAPSLYGALVTLACSCAQLGRKDEARRYVDELLRLIPRYTLRALRRHPLFVNRELIERLVDSMRLAGLPE</sequence>
<dbReference type="SMART" id="SM00028">
    <property type="entry name" value="TPR"/>
    <property type="match status" value="5"/>
</dbReference>
<dbReference type="SUPFAM" id="SSF46894">
    <property type="entry name" value="C-terminal effector domain of the bipartite response regulators"/>
    <property type="match status" value="1"/>
</dbReference>
<dbReference type="InterPro" id="IPR036388">
    <property type="entry name" value="WH-like_DNA-bd_sf"/>
</dbReference>
<dbReference type="InterPro" id="IPR050697">
    <property type="entry name" value="Adenylyl/Guanylyl_Cyclase_3/4"/>
</dbReference>
<dbReference type="GO" id="GO:0006355">
    <property type="term" value="P:regulation of DNA-templated transcription"/>
    <property type="evidence" value="ECO:0007669"/>
    <property type="project" value="InterPro"/>
</dbReference>
<keyword evidence="2" id="KW-0802">TPR repeat</keyword>
<keyword evidence="1 3" id="KW-0238">DNA-binding</keyword>
<dbReference type="PANTHER" id="PTHR43081">
    <property type="entry name" value="ADENYLATE CYCLASE, TERMINAL-DIFFERENTIATION SPECIFIC-RELATED"/>
    <property type="match status" value="1"/>
</dbReference>
<dbReference type="PROSITE" id="PS50005">
    <property type="entry name" value="TPR"/>
    <property type="match status" value="2"/>
</dbReference>
<dbReference type="InterPro" id="IPR019734">
    <property type="entry name" value="TPR_rpt"/>
</dbReference>
<dbReference type="InterPro" id="IPR011990">
    <property type="entry name" value="TPR-like_helical_dom_sf"/>
</dbReference>
<dbReference type="GO" id="GO:0000160">
    <property type="term" value="P:phosphorelay signal transduction system"/>
    <property type="evidence" value="ECO:0007669"/>
    <property type="project" value="InterPro"/>
</dbReference>
<dbReference type="Gene3D" id="3.30.70.1230">
    <property type="entry name" value="Nucleotide cyclase"/>
    <property type="match status" value="1"/>
</dbReference>
<feature type="domain" description="Guanylate cyclase" evidence="4">
    <location>
        <begin position="141"/>
        <end position="256"/>
    </location>
</feature>